<feature type="transmembrane region" description="Helical" evidence="2">
    <location>
        <begin position="205"/>
        <end position="224"/>
    </location>
</feature>
<feature type="signal peptide" evidence="3">
    <location>
        <begin position="1"/>
        <end position="21"/>
    </location>
</feature>
<feature type="transmembrane region" description="Helical" evidence="2">
    <location>
        <begin position="236"/>
        <end position="255"/>
    </location>
</feature>
<gene>
    <name evidence="5" type="ORF">L0C25_03540</name>
</gene>
<dbReference type="InterPro" id="IPR037185">
    <property type="entry name" value="EmrE-like"/>
</dbReference>
<dbReference type="SUPFAM" id="SSF103481">
    <property type="entry name" value="Multidrug resistance efflux transporter EmrE"/>
    <property type="match status" value="2"/>
</dbReference>
<keyword evidence="6" id="KW-1185">Reference proteome</keyword>
<sequence>MNVVLALIGVCGVSASGPLMAGANAPALAISFWRNAMAAGLLVPVAATVRRRELRALTYRDVRAIVFAGSMLACHFATWVTSLKMTSVASATALVCLQVGWIVFFEHLRGTPADRGVVIGLALAFGGVVVVSGVDLSLSSRALAGDLLALCGGAFAALYTMTGASVRRRVTTTTYTATCYAACAAVLLVFALATGQDLVGFDARTWAAIVGVMVASQLFGHSLFNHLLAVMSPTLVSLIILLEVPGAALLAGVFLGQTPGVGVYVGLGLIIAGLAVVVTRRPPSEDEAPVGPAD</sequence>
<evidence type="ECO:0000313" key="5">
    <source>
        <dbReference type="EMBL" id="UYM06159.1"/>
    </source>
</evidence>
<accession>A0AA46TIV2</accession>
<name>A0AA46TIV2_9ACTN</name>
<keyword evidence="2" id="KW-0472">Membrane</keyword>
<reference evidence="5" key="1">
    <citation type="submission" date="2022-01" db="EMBL/GenBank/DDBJ databases">
        <title>Nocardioidaceae gen. sp. A5X3R13.</title>
        <authorList>
            <person name="Lopez Marin M.A."/>
            <person name="Uhlik O."/>
        </authorList>
    </citation>
    <scope>NUCLEOTIDE SEQUENCE</scope>
    <source>
        <strain evidence="5">A5X3R13</strain>
    </source>
</reference>
<dbReference type="Proteomes" id="UP001164390">
    <property type="component" value="Chromosome"/>
</dbReference>
<keyword evidence="2" id="KW-0812">Transmembrane</keyword>
<dbReference type="EMBL" id="CP094970">
    <property type="protein sequence ID" value="UYM06159.1"/>
    <property type="molecule type" value="Genomic_DNA"/>
</dbReference>
<feature type="transmembrane region" description="Helical" evidence="2">
    <location>
        <begin position="87"/>
        <end position="105"/>
    </location>
</feature>
<evidence type="ECO:0000256" key="2">
    <source>
        <dbReference type="SAM" id="Phobius"/>
    </source>
</evidence>
<protein>
    <submittedName>
        <fullName evidence="5">DMT family transporter</fullName>
    </submittedName>
</protein>
<dbReference type="InterPro" id="IPR000620">
    <property type="entry name" value="EamA_dom"/>
</dbReference>
<feature type="transmembrane region" description="Helical" evidence="2">
    <location>
        <begin position="117"/>
        <end position="136"/>
    </location>
</feature>
<dbReference type="PANTHER" id="PTHR22911:SF76">
    <property type="entry name" value="EAMA DOMAIN-CONTAINING PROTEIN"/>
    <property type="match status" value="1"/>
</dbReference>
<feature type="chain" id="PRO_5041230120" evidence="3">
    <location>
        <begin position="22"/>
        <end position="294"/>
    </location>
</feature>
<dbReference type="Pfam" id="PF00892">
    <property type="entry name" value="EamA"/>
    <property type="match status" value="2"/>
</dbReference>
<comment type="similarity">
    <text evidence="1">Belongs to the EamA transporter family.</text>
</comment>
<feature type="transmembrane region" description="Helical" evidence="2">
    <location>
        <begin position="62"/>
        <end position="81"/>
    </location>
</feature>
<feature type="transmembrane region" description="Helical" evidence="2">
    <location>
        <begin position="31"/>
        <end position="50"/>
    </location>
</feature>
<dbReference type="RefSeq" id="WP_271635012.1">
    <property type="nucleotide sequence ID" value="NZ_CP094970.1"/>
</dbReference>
<evidence type="ECO:0000256" key="3">
    <source>
        <dbReference type="SAM" id="SignalP"/>
    </source>
</evidence>
<proteinExistence type="inferred from homology"/>
<dbReference type="GO" id="GO:0016020">
    <property type="term" value="C:membrane"/>
    <property type="evidence" value="ECO:0007669"/>
    <property type="project" value="InterPro"/>
</dbReference>
<feature type="transmembrane region" description="Helical" evidence="2">
    <location>
        <begin position="261"/>
        <end position="279"/>
    </location>
</feature>
<dbReference type="PANTHER" id="PTHR22911">
    <property type="entry name" value="ACYL-MALONYL CONDENSING ENZYME-RELATED"/>
    <property type="match status" value="1"/>
</dbReference>
<feature type="domain" description="EamA" evidence="4">
    <location>
        <begin position="144"/>
        <end position="278"/>
    </location>
</feature>
<evidence type="ECO:0000313" key="6">
    <source>
        <dbReference type="Proteomes" id="UP001164390"/>
    </source>
</evidence>
<dbReference type="AlphaFoldDB" id="A0AA46TIV2"/>
<keyword evidence="3" id="KW-0732">Signal</keyword>
<keyword evidence="2" id="KW-1133">Transmembrane helix</keyword>
<feature type="domain" description="EamA" evidence="4">
    <location>
        <begin position="3"/>
        <end position="132"/>
    </location>
</feature>
<organism evidence="5 6">
    <name type="scientific">Solicola gregarius</name>
    <dbReference type="NCBI Taxonomy" id="2908642"/>
    <lineage>
        <taxon>Bacteria</taxon>
        <taxon>Bacillati</taxon>
        <taxon>Actinomycetota</taxon>
        <taxon>Actinomycetes</taxon>
        <taxon>Propionibacteriales</taxon>
        <taxon>Nocardioidaceae</taxon>
        <taxon>Solicola</taxon>
    </lineage>
</organism>
<feature type="transmembrane region" description="Helical" evidence="2">
    <location>
        <begin position="173"/>
        <end position="193"/>
    </location>
</feature>
<evidence type="ECO:0000259" key="4">
    <source>
        <dbReference type="Pfam" id="PF00892"/>
    </source>
</evidence>
<dbReference type="KEGG" id="sgrg:L0C25_03540"/>
<evidence type="ECO:0000256" key="1">
    <source>
        <dbReference type="ARBA" id="ARBA00007362"/>
    </source>
</evidence>
<feature type="transmembrane region" description="Helical" evidence="2">
    <location>
        <begin position="142"/>
        <end position="161"/>
    </location>
</feature>